<comment type="caution">
    <text evidence="1">The sequence shown here is derived from an EMBL/GenBank/DDBJ whole genome shotgun (WGS) entry which is preliminary data.</text>
</comment>
<dbReference type="Proteomes" id="UP000051412">
    <property type="component" value="Unassembled WGS sequence"/>
</dbReference>
<evidence type="ECO:0000313" key="1">
    <source>
        <dbReference type="EMBL" id="KRM27043.1"/>
    </source>
</evidence>
<reference evidence="1 2" key="1">
    <citation type="journal article" date="2015" name="Genome Announc.">
        <title>Expanding the biotechnology potential of lactobacilli through comparative genomics of 213 strains and associated genera.</title>
        <authorList>
            <person name="Sun Z."/>
            <person name="Harris H.M."/>
            <person name="McCann A."/>
            <person name="Guo C."/>
            <person name="Argimon S."/>
            <person name="Zhang W."/>
            <person name="Yang X."/>
            <person name="Jeffery I.B."/>
            <person name="Cooney J.C."/>
            <person name="Kagawa T.F."/>
            <person name="Liu W."/>
            <person name="Song Y."/>
            <person name="Salvetti E."/>
            <person name="Wrobel A."/>
            <person name="Rasinkangas P."/>
            <person name="Parkhill J."/>
            <person name="Rea M.C."/>
            <person name="O'Sullivan O."/>
            <person name="Ritari J."/>
            <person name="Douillard F.P."/>
            <person name="Paul Ross R."/>
            <person name="Yang R."/>
            <person name="Briner A.E."/>
            <person name="Felis G.E."/>
            <person name="de Vos W.M."/>
            <person name="Barrangou R."/>
            <person name="Klaenhammer T.R."/>
            <person name="Caufield P.W."/>
            <person name="Cui Y."/>
            <person name="Zhang H."/>
            <person name="O'Toole P.W."/>
        </authorList>
    </citation>
    <scope>NUCLEOTIDE SEQUENCE [LARGE SCALE GENOMIC DNA]</scope>
    <source>
        <strain evidence="1 2">DSM 6035</strain>
    </source>
</reference>
<dbReference type="RefSeq" id="WP_237754730.1">
    <property type="nucleotide sequence ID" value="NZ_LDPB01000142.1"/>
</dbReference>
<organism evidence="1 2">
    <name type="scientific">Limosilactobacillus panis DSM 6035</name>
    <dbReference type="NCBI Taxonomy" id="1423782"/>
    <lineage>
        <taxon>Bacteria</taxon>
        <taxon>Bacillati</taxon>
        <taxon>Bacillota</taxon>
        <taxon>Bacilli</taxon>
        <taxon>Lactobacillales</taxon>
        <taxon>Lactobacillaceae</taxon>
        <taxon>Limosilactobacillus</taxon>
    </lineage>
</organism>
<sequence length="229" mass="27480">MMLRGGRFDIYAEDEEGNRYDVEMQVVNHQNLPQRTRFYQSSLANDAFERGQNYSQADNAYVIFFCCFDPFGLREQRYEIKRRVSKYPDYPYRDGETTLFFDITNLRQIVGPKLQNFLDLIAGRKVDEADDFIVQLRQRIAHVKQDRKWRKEYMQRTLYEMDIENDRRRAILEGRKEGRDEGVDEERLALVRDLIDSGQTKEQVENFLVNIRKFSPQQAQKYYQLAIKK</sequence>
<dbReference type="InterPro" id="IPR010106">
    <property type="entry name" value="RpnA"/>
</dbReference>
<dbReference type="NCBIfam" id="TIGR01784">
    <property type="entry name" value="T_den_put_tspse"/>
    <property type="match status" value="1"/>
</dbReference>
<name>A0A0R1XJD2_9LACO</name>
<dbReference type="PANTHER" id="PTHR41317:SF1">
    <property type="entry name" value="PD-(D_E)XK NUCLEASE FAMILY TRANSPOSASE"/>
    <property type="match status" value="1"/>
</dbReference>
<accession>A0A0R1XJD2</accession>
<dbReference type="STRING" id="1423782.FD32_GL000139"/>
<evidence type="ECO:0008006" key="3">
    <source>
        <dbReference type="Google" id="ProtNLM"/>
    </source>
</evidence>
<proteinExistence type="predicted"/>
<protein>
    <recommendedName>
        <fullName evidence="3">Rpn family recombination-promoting nuclease/putative transposase</fullName>
    </recommendedName>
</protein>
<keyword evidence="2" id="KW-1185">Reference proteome</keyword>
<dbReference type="EMBL" id="AZGM01000067">
    <property type="protein sequence ID" value="KRM27043.1"/>
    <property type="molecule type" value="Genomic_DNA"/>
</dbReference>
<dbReference type="PATRIC" id="fig|1423782.4.peg.138"/>
<gene>
    <name evidence="1" type="ORF">FD32_GL000139</name>
</gene>
<dbReference type="PANTHER" id="PTHR41317">
    <property type="entry name" value="PD-(D_E)XK NUCLEASE FAMILY TRANSPOSASE"/>
    <property type="match status" value="1"/>
</dbReference>
<dbReference type="Pfam" id="PF12784">
    <property type="entry name" value="PDDEXK_2"/>
    <property type="match status" value="1"/>
</dbReference>
<dbReference type="AlphaFoldDB" id="A0A0R1XJD2"/>
<evidence type="ECO:0000313" key="2">
    <source>
        <dbReference type="Proteomes" id="UP000051412"/>
    </source>
</evidence>